<organism evidence="8 9">
    <name type="scientific">Sunxiuqinia elliptica</name>
    <dbReference type="NCBI Taxonomy" id="655355"/>
    <lineage>
        <taxon>Bacteria</taxon>
        <taxon>Pseudomonadati</taxon>
        <taxon>Bacteroidota</taxon>
        <taxon>Bacteroidia</taxon>
        <taxon>Marinilabiliales</taxon>
        <taxon>Prolixibacteraceae</taxon>
        <taxon>Sunxiuqinia</taxon>
    </lineage>
</organism>
<dbReference type="CDD" id="cd02440">
    <property type="entry name" value="AdoMet_MTases"/>
    <property type="match status" value="1"/>
</dbReference>
<dbReference type="InterPro" id="IPR029063">
    <property type="entry name" value="SAM-dependent_MTases_sf"/>
</dbReference>
<name>A0A1I2F084_9BACT</name>
<keyword evidence="5 6" id="KW-0819">tRNA processing</keyword>
<dbReference type="Pfam" id="PF05175">
    <property type="entry name" value="MTS"/>
    <property type="match status" value="1"/>
</dbReference>
<comment type="subcellular location">
    <subcellularLocation>
        <location evidence="6">Cytoplasm</location>
    </subcellularLocation>
</comment>
<dbReference type="SUPFAM" id="SSF53335">
    <property type="entry name" value="S-adenosyl-L-methionine-dependent methyltransferases"/>
    <property type="match status" value="1"/>
</dbReference>
<evidence type="ECO:0000313" key="8">
    <source>
        <dbReference type="EMBL" id="SFE97941.1"/>
    </source>
</evidence>
<dbReference type="InterPro" id="IPR007848">
    <property type="entry name" value="Small_mtfrase_dom"/>
</dbReference>
<keyword evidence="1 6" id="KW-0963">Cytoplasm</keyword>
<dbReference type="InterPro" id="IPR022882">
    <property type="entry name" value="tRNA_adenine-N6_MeTrfase"/>
</dbReference>
<feature type="domain" description="Methyltransferase small" evidence="7">
    <location>
        <begin position="72"/>
        <end position="191"/>
    </location>
</feature>
<dbReference type="GO" id="GO:0016430">
    <property type="term" value="F:tRNA (adenine-N6)-methyltransferase activity"/>
    <property type="evidence" value="ECO:0007669"/>
    <property type="project" value="UniProtKB-UniRule"/>
</dbReference>
<keyword evidence="2 6" id="KW-0489">Methyltransferase</keyword>
<dbReference type="GO" id="GO:0008033">
    <property type="term" value="P:tRNA processing"/>
    <property type="evidence" value="ECO:0007669"/>
    <property type="project" value="UniProtKB-UniRule"/>
</dbReference>
<evidence type="ECO:0000256" key="4">
    <source>
        <dbReference type="ARBA" id="ARBA00022691"/>
    </source>
</evidence>
<accession>A0A1I2F084</accession>
<evidence type="ECO:0000256" key="5">
    <source>
        <dbReference type="ARBA" id="ARBA00022694"/>
    </source>
</evidence>
<comment type="catalytic activity">
    <reaction evidence="6">
        <text>adenosine(37) in tRNA1(Val) + S-adenosyl-L-methionine = N(6)-methyladenosine(37) in tRNA1(Val) + S-adenosyl-L-homocysteine + H(+)</text>
        <dbReference type="Rhea" id="RHEA:43160"/>
        <dbReference type="Rhea" id="RHEA-COMP:10369"/>
        <dbReference type="Rhea" id="RHEA-COMP:10370"/>
        <dbReference type="ChEBI" id="CHEBI:15378"/>
        <dbReference type="ChEBI" id="CHEBI:57856"/>
        <dbReference type="ChEBI" id="CHEBI:59789"/>
        <dbReference type="ChEBI" id="CHEBI:74411"/>
        <dbReference type="ChEBI" id="CHEBI:74449"/>
        <dbReference type="EC" id="2.1.1.223"/>
    </reaction>
</comment>
<dbReference type="STRING" id="655355.SAMN05216283_102280"/>
<dbReference type="EC" id="2.1.1.223" evidence="6"/>
<dbReference type="PANTHER" id="PTHR47739">
    <property type="entry name" value="TRNA1(VAL) (ADENINE(37)-N6)-METHYLTRANSFERASE"/>
    <property type="match status" value="1"/>
</dbReference>
<dbReference type="HAMAP" id="MF_01872">
    <property type="entry name" value="tRNA_methyltr_YfiC"/>
    <property type="match status" value="1"/>
</dbReference>
<keyword evidence="9" id="KW-1185">Reference proteome</keyword>
<dbReference type="Gene3D" id="3.40.50.150">
    <property type="entry name" value="Vaccinia Virus protein VP39"/>
    <property type="match status" value="1"/>
</dbReference>
<proteinExistence type="inferred from homology"/>
<sequence>MKSTLINNGIIYLANEFILLILKNEITHKSRGMGRNNYFQFKHFRIVQEHAAMKVGIDGVLLGAWINLSGVKRVLDIGTGTGLIALMAAQRSQALVDAVELEPEAIKDATANFHNSKWVSRIKLFQGAFQDFESAYRYDHLFSNPPFFENALKAKDPKRTQARHTDALSLQELLSKAKQLLNEKGRLSLILPVDQEKRLLELTEATGFKLSRIVRVAPDLNKKFHRLLVELSLEDALLQESVFYIRDAKSSDFSMDYRELTKDFYLAF</sequence>
<dbReference type="AlphaFoldDB" id="A0A1I2F084"/>
<evidence type="ECO:0000313" key="9">
    <source>
        <dbReference type="Proteomes" id="UP000198964"/>
    </source>
</evidence>
<comment type="similarity">
    <text evidence="6">Belongs to the methyltransferase superfamily. tRNA (adenine-N(6)-)-methyltransferase family.</text>
</comment>
<dbReference type="GO" id="GO:0005737">
    <property type="term" value="C:cytoplasm"/>
    <property type="evidence" value="ECO:0007669"/>
    <property type="project" value="UniProtKB-SubCell"/>
</dbReference>
<protein>
    <recommendedName>
        <fullName evidence="6">tRNA1(Val) (adenine(37)-N6)-methyltransferase</fullName>
        <ecNumber evidence="6">2.1.1.223</ecNumber>
    </recommendedName>
    <alternativeName>
        <fullName evidence="6">tRNA m6A37 methyltransferase</fullName>
    </alternativeName>
</protein>
<evidence type="ECO:0000256" key="3">
    <source>
        <dbReference type="ARBA" id="ARBA00022679"/>
    </source>
</evidence>
<evidence type="ECO:0000259" key="7">
    <source>
        <dbReference type="Pfam" id="PF05175"/>
    </source>
</evidence>
<dbReference type="InterPro" id="IPR050210">
    <property type="entry name" value="tRNA_Adenine-N(6)_MTase"/>
</dbReference>
<gene>
    <name evidence="8" type="ORF">SAMN05216283_102280</name>
</gene>
<evidence type="ECO:0000256" key="1">
    <source>
        <dbReference type="ARBA" id="ARBA00022490"/>
    </source>
</evidence>
<dbReference type="Proteomes" id="UP000198964">
    <property type="component" value="Unassembled WGS sequence"/>
</dbReference>
<reference evidence="8 9" key="1">
    <citation type="submission" date="2016-10" db="EMBL/GenBank/DDBJ databases">
        <authorList>
            <person name="de Groot N.N."/>
        </authorList>
    </citation>
    <scope>NUCLEOTIDE SEQUENCE [LARGE SCALE GENOMIC DNA]</scope>
    <source>
        <strain evidence="8 9">CGMCC 1.9156</strain>
    </source>
</reference>
<evidence type="ECO:0000256" key="6">
    <source>
        <dbReference type="HAMAP-Rule" id="MF_01872"/>
    </source>
</evidence>
<keyword evidence="3 6" id="KW-0808">Transferase</keyword>
<dbReference type="GO" id="GO:0032259">
    <property type="term" value="P:methylation"/>
    <property type="evidence" value="ECO:0007669"/>
    <property type="project" value="UniProtKB-KW"/>
</dbReference>
<dbReference type="EMBL" id="FONW01000002">
    <property type="protein sequence ID" value="SFE97941.1"/>
    <property type="molecule type" value="Genomic_DNA"/>
</dbReference>
<keyword evidence="4 6" id="KW-0949">S-adenosyl-L-methionine</keyword>
<evidence type="ECO:0000256" key="2">
    <source>
        <dbReference type="ARBA" id="ARBA00022603"/>
    </source>
</evidence>
<dbReference type="PANTHER" id="PTHR47739:SF1">
    <property type="entry name" value="TRNA1(VAL) (ADENINE(37)-N6)-METHYLTRANSFERASE"/>
    <property type="match status" value="1"/>
</dbReference>
<comment type="function">
    <text evidence="6">Specifically methylates the adenine in position 37 of tRNA(1)(Val) (anticodon cmo5UAC).</text>
</comment>